<dbReference type="PATRIC" id="fig|1125712.3.peg.2469"/>
<protein>
    <submittedName>
        <fullName evidence="3">KH domain protein</fullName>
    </submittedName>
</protein>
<dbReference type="RefSeq" id="WP_021727417.1">
    <property type="nucleotide sequence ID" value="NZ_AWEZ01000073.1"/>
</dbReference>
<proteinExistence type="predicted"/>
<dbReference type="Gene3D" id="3.30.1370.50">
    <property type="entry name" value="R3H-like domain"/>
    <property type="match status" value="1"/>
</dbReference>
<dbReference type="InterPro" id="IPR038008">
    <property type="entry name" value="Jag_KH"/>
</dbReference>
<evidence type="ECO:0000313" key="4">
    <source>
        <dbReference type="Proteomes" id="UP000016638"/>
    </source>
</evidence>
<dbReference type="AlphaFoldDB" id="U2USD2"/>
<keyword evidence="4" id="KW-1185">Reference proteome</keyword>
<feature type="compositionally biased region" description="Acidic residues" evidence="1">
    <location>
        <begin position="9"/>
        <end position="20"/>
    </location>
</feature>
<dbReference type="SUPFAM" id="SSF82708">
    <property type="entry name" value="R3H domain"/>
    <property type="match status" value="1"/>
</dbReference>
<dbReference type="Gene3D" id="3.30.300.20">
    <property type="match status" value="1"/>
</dbReference>
<dbReference type="eggNOG" id="COG1847">
    <property type="taxonomic scope" value="Bacteria"/>
</dbReference>
<dbReference type="PANTHER" id="PTHR35800">
    <property type="entry name" value="PROTEIN JAG"/>
    <property type="match status" value="1"/>
</dbReference>
<dbReference type="GO" id="GO:0003723">
    <property type="term" value="F:RNA binding"/>
    <property type="evidence" value="ECO:0007669"/>
    <property type="project" value="InterPro"/>
</dbReference>
<dbReference type="Pfam" id="PF13083">
    <property type="entry name" value="KH_KhpA-B"/>
    <property type="match status" value="1"/>
</dbReference>
<evidence type="ECO:0000313" key="3">
    <source>
        <dbReference type="EMBL" id="ERL06032.1"/>
    </source>
</evidence>
<comment type="caution">
    <text evidence="3">The sequence shown here is derived from an EMBL/GenBank/DDBJ whole genome shotgun (WGS) entry which is preliminary data.</text>
</comment>
<evidence type="ECO:0000256" key="1">
    <source>
        <dbReference type="SAM" id="MobiDB-lite"/>
    </source>
</evidence>
<dbReference type="CDD" id="cd02414">
    <property type="entry name" value="KH-II_Jag"/>
    <property type="match status" value="1"/>
</dbReference>
<dbReference type="InterPro" id="IPR036867">
    <property type="entry name" value="R3H_dom_sf"/>
</dbReference>
<dbReference type="InterPro" id="IPR034079">
    <property type="entry name" value="R3H_KhpB"/>
</dbReference>
<dbReference type="STRING" id="1125712.HMPREF1316_0797"/>
<dbReference type="InterPro" id="IPR039247">
    <property type="entry name" value="KhpB"/>
</dbReference>
<dbReference type="PROSITE" id="PS51061">
    <property type="entry name" value="R3H"/>
    <property type="match status" value="1"/>
</dbReference>
<feature type="region of interest" description="Disordered" evidence="1">
    <location>
        <begin position="1"/>
        <end position="29"/>
    </location>
</feature>
<dbReference type="PANTHER" id="PTHR35800:SF1">
    <property type="entry name" value="RNA-BINDING PROTEIN KHPB"/>
    <property type="match status" value="1"/>
</dbReference>
<organism evidence="3 4">
    <name type="scientific">Olsenella profusa F0195</name>
    <dbReference type="NCBI Taxonomy" id="1125712"/>
    <lineage>
        <taxon>Bacteria</taxon>
        <taxon>Bacillati</taxon>
        <taxon>Actinomycetota</taxon>
        <taxon>Coriobacteriia</taxon>
        <taxon>Coriobacteriales</taxon>
        <taxon>Atopobiaceae</taxon>
        <taxon>Olsenella</taxon>
    </lineage>
</organism>
<dbReference type="SMART" id="SM00393">
    <property type="entry name" value="R3H"/>
    <property type="match status" value="1"/>
</dbReference>
<evidence type="ECO:0000259" key="2">
    <source>
        <dbReference type="PROSITE" id="PS51061"/>
    </source>
</evidence>
<reference evidence="3 4" key="1">
    <citation type="submission" date="2013-08" db="EMBL/GenBank/DDBJ databases">
        <authorList>
            <person name="Durkin A.S."/>
            <person name="Haft D.R."/>
            <person name="McCorrison J."/>
            <person name="Torralba M."/>
            <person name="Gillis M."/>
            <person name="Haft D.H."/>
            <person name="Methe B."/>
            <person name="Sutton G."/>
            <person name="Nelson K.E."/>
        </authorList>
    </citation>
    <scope>NUCLEOTIDE SEQUENCE [LARGE SCALE GENOMIC DNA]</scope>
    <source>
        <strain evidence="3 4">F0195</strain>
    </source>
</reference>
<dbReference type="EMBL" id="AWEZ01000073">
    <property type="protein sequence ID" value="ERL06032.1"/>
    <property type="molecule type" value="Genomic_DNA"/>
</dbReference>
<accession>U2USD2</accession>
<sequence>MNNEHMFDSETESYDVDVQDDVTSSSDDSFAEIKSRYEGDQGLTDVDVDAIADLAVSYLRSLLSYFGEENVSVDEYDGDDGELILDISGGDLAVLIGRHGRTLDALQMIVSSYLSNRLHFHYPIIVDIEGYKTRRKDKLVSLAKTAANRACKLQQDVCMAPMNAYERRIVHLALVDDGNVSTHSEGKEPQRRVIVTYMRS</sequence>
<dbReference type="CDD" id="cd02644">
    <property type="entry name" value="R3H_jag"/>
    <property type="match status" value="1"/>
</dbReference>
<feature type="domain" description="R3H" evidence="2">
    <location>
        <begin position="133"/>
        <end position="199"/>
    </location>
</feature>
<gene>
    <name evidence="3" type="ORF">HMPREF1316_0797</name>
</gene>
<dbReference type="Proteomes" id="UP000016638">
    <property type="component" value="Unassembled WGS sequence"/>
</dbReference>
<dbReference type="InterPro" id="IPR001374">
    <property type="entry name" value="R3H_dom"/>
</dbReference>
<dbReference type="Pfam" id="PF01424">
    <property type="entry name" value="R3H"/>
    <property type="match status" value="1"/>
</dbReference>
<dbReference type="InterPro" id="IPR015946">
    <property type="entry name" value="KH_dom-like_a/b"/>
</dbReference>
<dbReference type="OrthoDB" id="9794483at2"/>
<name>U2USD2_9ACTN</name>